<dbReference type="EMBL" id="CAJVQB010006173">
    <property type="protein sequence ID" value="CAG8678741.1"/>
    <property type="molecule type" value="Genomic_DNA"/>
</dbReference>
<feature type="non-terminal residue" evidence="1">
    <location>
        <position position="1"/>
    </location>
</feature>
<evidence type="ECO:0000313" key="1">
    <source>
        <dbReference type="EMBL" id="CAG8678741.1"/>
    </source>
</evidence>
<keyword evidence="2" id="KW-1185">Reference proteome</keyword>
<sequence length="46" mass="5469">ANVIIFCFDGECSTPRGQLKQIYKYNSDRVYINYTKYLKLYIPNTN</sequence>
<organism evidence="1 2">
    <name type="scientific">Gigaspora margarita</name>
    <dbReference type="NCBI Taxonomy" id="4874"/>
    <lineage>
        <taxon>Eukaryota</taxon>
        <taxon>Fungi</taxon>
        <taxon>Fungi incertae sedis</taxon>
        <taxon>Mucoromycota</taxon>
        <taxon>Glomeromycotina</taxon>
        <taxon>Glomeromycetes</taxon>
        <taxon>Diversisporales</taxon>
        <taxon>Gigasporaceae</taxon>
        <taxon>Gigaspora</taxon>
    </lineage>
</organism>
<gene>
    <name evidence="1" type="ORF">GMARGA_LOCUS10834</name>
</gene>
<evidence type="ECO:0000313" key="2">
    <source>
        <dbReference type="Proteomes" id="UP000789901"/>
    </source>
</evidence>
<protein>
    <submittedName>
        <fullName evidence="1">22198_t:CDS:1</fullName>
    </submittedName>
</protein>
<reference evidence="1 2" key="1">
    <citation type="submission" date="2021-06" db="EMBL/GenBank/DDBJ databases">
        <authorList>
            <person name="Kallberg Y."/>
            <person name="Tangrot J."/>
            <person name="Rosling A."/>
        </authorList>
    </citation>
    <scope>NUCLEOTIDE SEQUENCE [LARGE SCALE GENOMIC DNA]</scope>
    <source>
        <strain evidence="1 2">120-4 pot B 10/14</strain>
    </source>
</reference>
<proteinExistence type="predicted"/>
<name>A0ABN7UW41_GIGMA</name>
<comment type="caution">
    <text evidence="1">The sequence shown here is derived from an EMBL/GenBank/DDBJ whole genome shotgun (WGS) entry which is preliminary data.</text>
</comment>
<accession>A0ABN7UW41</accession>
<dbReference type="Proteomes" id="UP000789901">
    <property type="component" value="Unassembled WGS sequence"/>
</dbReference>